<reference evidence="7 8" key="1">
    <citation type="journal article" date="2015" name="Clin. Infect. Dis.">
        <title>Genomic Investigations unmask Mycoplasma amphoriforme, a new respiratory pathogen.</title>
        <authorList>
            <person name="Gillespie S.H."/>
            <person name="Ling C.L."/>
            <person name="Oravcova K."/>
            <person name="Pinheiro M."/>
            <person name="Wells L."/>
            <person name="Bryant J.M."/>
            <person name="McHugh T.D."/>
            <person name="Bebear C."/>
            <person name="Webster D."/>
            <person name="Harris S.R."/>
            <person name="Seth-Smith H.M."/>
            <person name="Thomson N.R."/>
        </authorList>
    </citation>
    <scope>NUCLEOTIDE SEQUENCE [LARGE SCALE GENOMIC DNA]</scope>
    <source>
        <strain evidence="7 8">A39</strain>
    </source>
</reference>
<dbReference type="AlphaFoldDB" id="A0A292IHN6"/>
<dbReference type="PIRSF" id="PIRSF005917">
    <property type="entry name" value="MTase_YraL"/>
    <property type="match status" value="1"/>
</dbReference>
<dbReference type="Gene3D" id="3.40.1010.10">
    <property type="entry name" value="Cobalt-precorrin-4 Transmethylase, Domain 1"/>
    <property type="match status" value="1"/>
</dbReference>
<dbReference type="Gene3D" id="3.30.950.10">
    <property type="entry name" value="Methyltransferase, Cobalt-precorrin-4 Transmethylase, Domain 2"/>
    <property type="match status" value="1"/>
</dbReference>
<dbReference type="GO" id="GO:0032259">
    <property type="term" value="P:methylation"/>
    <property type="evidence" value="ECO:0007669"/>
    <property type="project" value="UniProtKB-KW"/>
</dbReference>
<dbReference type="Pfam" id="PF00590">
    <property type="entry name" value="TP_methylase"/>
    <property type="match status" value="1"/>
</dbReference>
<keyword evidence="1" id="KW-0963">Cytoplasm</keyword>
<evidence type="ECO:0000313" key="7">
    <source>
        <dbReference type="EMBL" id="CDN40193.1"/>
    </source>
</evidence>
<accession>A0A292IHN6</accession>
<feature type="domain" description="Tetrapyrrole methylase" evidence="6">
    <location>
        <begin position="7"/>
        <end position="208"/>
    </location>
</feature>
<gene>
    <name evidence="7" type="ORF">MAMA39_00680</name>
</gene>
<dbReference type="InterPro" id="IPR014776">
    <property type="entry name" value="4pyrrole_Mease_sub2"/>
</dbReference>
<keyword evidence="5" id="KW-0949">S-adenosyl-L-methionine</keyword>
<dbReference type="EMBL" id="HG937516">
    <property type="protein sequence ID" value="CDN40193.1"/>
    <property type="molecule type" value="Genomic_DNA"/>
</dbReference>
<organism evidence="7 8">
    <name type="scientific">Mycoplasma amphoriforme A39</name>
    <dbReference type="NCBI Taxonomy" id="572419"/>
    <lineage>
        <taxon>Bacteria</taxon>
        <taxon>Bacillati</taxon>
        <taxon>Mycoplasmatota</taxon>
        <taxon>Mollicutes</taxon>
        <taxon>Mycoplasmataceae</taxon>
        <taxon>Mycoplasma</taxon>
    </lineage>
</organism>
<keyword evidence="8" id="KW-1185">Reference proteome</keyword>
<dbReference type="GO" id="GO:0006364">
    <property type="term" value="P:rRNA processing"/>
    <property type="evidence" value="ECO:0007669"/>
    <property type="project" value="UniProtKB-KW"/>
</dbReference>
<evidence type="ECO:0000256" key="2">
    <source>
        <dbReference type="ARBA" id="ARBA00022552"/>
    </source>
</evidence>
<keyword evidence="4" id="KW-0808">Transferase</keyword>
<dbReference type="Proteomes" id="UP000261764">
    <property type="component" value="Chromosome I"/>
</dbReference>
<dbReference type="NCBIfam" id="TIGR00096">
    <property type="entry name" value="16S rRNA (cytidine(1402)-2'-O)-methyltransferase"/>
    <property type="match status" value="1"/>
</dbReference>
<dbReference type="SUPFAM" id="SSF53790">
    <property type="entry name" value="Tetrapyrrole methylase"/>
    <property type="match status" value="1"/>
</dbReference>
<protein>
    <recommendedName>
        <fullName evidence="6">Tetrapyrrole methylase domain-containing protein</fullName>
    </recommendedName>
</protein>
<dbReference type="InterPro" id="IPR000878">
    <property type="entry name" value="4pyrrol_Mease"/>
</dbReference>
<evidence type="ECO:0000256" key="1">
    <source>
        <dbReference type="ARBA" id="ARBA00022490"/>
    </source>
</evidence>
<dbReference type="GO" id="GO:0008168">
    <property type="term" value="F:methyltransferase activity"/>
    <property type="evidence" value="ECO:0007669"/>
    <property type="project" value="UniProtKB-KW"/>
</dbReference>
<evidence type="ECO:0000313" key="8">
    <source>
        <dbReference type="Proteomes" id="UP000261764"/>
    </source>
</evidence>
<dbReference type="CDD" id="cd11648">
    <property type="entry name" value="RsmI"/>
    <property type="match status" value="1"/>
</dbReference>
<dbReference type="InterPro" id="IPR008189">
    <property type="entry name" value="rRNA_ssu_MeTfrase_I"/>
</dbReference>
<evidence type="ECO:0000259" key="6">
    <source>
        <dbReference type="Pfam" id="PF00590"/>
    </source>
</evidence>
<dbReference type="PANTHER" id="PTHR46111:SF1">
    <property type="entry name" value="RIBOSOMAL RNA SMALL SUBUNIT METHYLTRANSFERASE I"/>
    <property type="match status" value="1"/>
</dbReference>
<name>A0A292IHN6_9MOLU</name>
<dbReference type="PANTHER" id="PTHR46111">
    <property type="entry name" value="RIBOSOMAL RNA SMALL SUBUNIT METHYLTRANSFERASE I"/>
    <property type="match status" value="1"/>
</dbReference>
<dbReference type="InterPro" id="IPR014777">
    <property type="entry name" value="4pyrrole_Mease_sub1"/>
</dbReference>
<evidence type="ECO:0000256" key="3">
    <source>
        <dbReference type="ARBA" id="ARBA00022603"/>
    </source>
</evidence>
<sequence>MTNKNAFYVIAAPIGNLQEFSERAKQTISQIKYLFCEDTRVTKKLFNLLNIKFSHVLFESYHKFNEMQKISSFLEIISNNNCALMCDAGYPVISDPGQILIKTIRSKFPEHPIVIVNGPCAVTCALSGSGFPANNFYFDGFLPRSNHLLEERLYELKNYKTTLIFYESVHRIINTLKTISKVFLNADLCVARELTKLNETYYFGSPEEIIDKITVKGEFVILINNNNLTVENSQKITWSEAACLVNELTKINVRLKDACKYIASKNNLESSQLYNWMIKNNSTDYEN</sequence>
<dbReference type="InterPro" id="IPR035996">
    <property type="entry name" value="4pyrrol_Methylase_sf"/>
</dbReference>
<keyword evidence="2" id="KW-0698">rRNA processing</keyword>
<proteinExistence type="predicted"/>
<dbReference type="KEGG" id="mamp:MAMA39_00680"/>
<evidence type="ECO:0000256" key="5">
    <source>
        <dbReference type="ARBA" id="ARBA00022691"/>
    </source>
</evidence>
<evidence type="ECO:0000256" key="4">
    <source>
        <dbReference type="ARBA" id="ARBA00022679"/>
    </source>
</evidence>
<dbReference type="RefSeq" id="WP_343251533.1">
    <property type="nucleotide sequence ID" value="NZ_HG937516.1"/>
</dbReference>
<keyword evidence="3" id="KW-0489">Methyltransferase</keyword>